<name>A0A7X6SV59_9CORY</name>
<proteinExistence type="predicted"/>
<dbReference type="Proteomes" id="UP000557899">
    <property type="component" value="Unassembled WGS sequence"/>
</dbReference>
<gene>
    <name evidence="1" type="ORF">GX859_05835</name>
</gene>
<comment type="caution">
    <text evidence="1">The sequence shown here is derived from an EMBL/GenBank/DDBJ whole genome shotgun (WGS) entry which is preliminary data.</text>
</comment>
<dbReference type="AlphaFoldDB" id="A0A7X6SV59"/>
<evidence type="ECO:0000313" key="1">
    <source>
        <dbReference type="EMBL" id="NLA55804.1"/>
    </source>
</evidence>
<evidence type="ECO:0000313" key="2">
    <source>
        <dbReference type="Proteomes" id="UP000557899"/>
    </source>
</evidence>
<organism evidence="1 2">
    <name type="scientific">Corynebacterium humireducens</name>
    <dbReference type="NCBI Taxonomy" id="1223514"/>
    <lineage>
        <taxon>Bacteria</taxon>
        <taxon>Bacillati</taxon>
        <taxon>Actinomycetota</taxon>
        <taxon>Actinomycetes</taxon>
        <taxon>Mycobacteriales</taxon>
        <taxon>Corynebacteriaceae</taxon>
        <taxon>Corynebacterium</taxon>
    </lineage>
</organism>
<reference evidence="1 2" key="1">
    <citation type="journal article" date="2020" name="Biotechnol. Biofuels">
        <title>New insights from the biogas microbiome by comprehensive genome-resolved metagenomics of nearly 1600 species originating from multiple anaerobic digesters.</title>
        <authorList>
            <person name="Campanaro S."/>
            <person name="Treu L."/>
            <person name="Rodriguez-R L.M."/>
            <person name="Kovalovszki A."/>
            <person name="Ziels R.M."/>
            <person name="Maus I."/>
            <person name="Zhu X."/>
            <person name="Kougias P.G."/>
            <person name="Basile A."/>
            <person name="Luo G."/>
            <person name="Schluter A."/>
            <person name="Konstantinidis K.T."/>
            <person name="Angelidaki I."/>
        </authorList>
    </citation>
    <scope>NUCLEOTIDE SEQUENCE [LARGE SCALE GENOMIC DNA]</scope>
    <source>
        <strain evidence="1">AS15tlH2ME_198</strain>
    </source>
</reference>
<dbReference type="Pfam" id="PF14078">
    <property type="entry name" value="DUF4259"/>
    <property type="match status" value="1"/>
</dbReference>
<dbReference type="InterPro" id="IPR025355">
    <property type="entry name" value="DUF4259"/>
</dbReference>
<protein>
    <submittedName>
        <fullName evidence="1">DUF4259 domain-containing protein</fullName>
    </submittedName>
</protein>
<dbReference type="EMBL" id="JAAZHI010000124">
    <property type="protein sequence ID" value="NLA55804.1"/>
    <property type="molecule type" value="Genomic_DNA"/>
</dbReference>
<sequence>MGAWDIGPFDNDGALDLLAEIRMGDFSLESFTSAFEDEDYLEIDAGQMAVALAALVRIINQDPGAPDNPLDEADLAAFAAQLTPERISWIRQQQERALSDGEHSELYELWEETDSLNSWLEASSG</sequence>
<accession>A0A7X6SV59</accession>